<sequence length="73" mass="8376">MKEHEIFQSGAQLEFDGIVINDLCEHKIFARIEDGVACCDFQFWDDSHLVYLDKSEIDAMIGFLTFVRSKMGA</sequence>
<dbReference type="AlphaFoldDB" id="A0A955LWE8"/>
<protein>
    <submittedName>
        <fullName evidence="1">Uncharacterized protein</fullName>
    </submittedName>
</protein>
<proteinExistence type="predicted"/>
<organism evidence="1 2">
    <name type="scientific">candidate division WWE3 bacterium</name>
    <dbReference type="NCBI Taxonomy" id="2053526"/>
    <lineage>
        <taxon>Bacteria</taxon>
        <taxon>Katanobacteria</taxon>
    </lineage>
</organism>
<name>A0A955LWE8_UNCKA</name>
<reference evidence="1" key="2">
    <citation type="journal article" date="2021" name="Microbiome">
        <title>Successional dynamics and alternative stable states in a saline activated sludge microbial community over 9 years.</title>
        <authorList>
            <person name="Wang Y."/>
            <person name="Ye J."/>
            <person name="Ju F."/>
            <person name="Liu L."/>
            <person name="Boyd J.A."/>
            <person name="Deng Y."/>
            <person name="Parks D.H."/>
            <person name="Jiang X."/>
            <person name="Yin X."/>
            <person name="Woodcroft B.J."/>
            <person name="Tyson G.W."/>
            <person name="Hugenholtz P."/>
            <person name="Polz M.F."/>
            <person name="Zhang T."/>
        </authorList>
    </citation>
    <scope>NUCLEOTIDE SEQUENCE</scope>
    <source>
        <strain evidence="1">HKST-UBA02</strain>
    </source>
</reference>
<dbReference type="Proteomes" id="UP000699691">
    <property type="component" value="Unassembled WGS sequence"/>
</dbReference>
<evidence type="ECO:0000313" key="2">
    <source>
        <dbReference type="Proteomes" id="UP000699691"/>
    </source>
</evidence>
<evidence type="ECO:0000313" key="1">
    <source>
        <dbReference type="EMBL" id="MCA9397775.1"/>
    </source>
</evidence>
<comment type="caution">
    <text evidence="1">The sequence shown here is derived from an EMBL/GenBank/DDBJ whole genome shotgun (WGS) entry which is preliminary data.</text>
</comment>
<reference evidence="1" key="1">
    <citation type="submission" date="2020-04" db="EMBL/GenBank/DDBJ databases">
        <authorList>
            <person name="Zhang T."/>
        </authorList>
    </citation>
    <scope>NUCLEOTIDE SEQUENCE</scope>
    <source>
        <strain evidence="1">HKST-UBA02</strain>
    </source>
</reference>
<dbReference type="EMBL" id="JAGQKY010000137">
    <property type="protein sequence ID" value="MCA9397775.1"/>
    <property type="molecule type" value="Genomic_DNA"/>
</dbReference>
<gene>
    <name evidence="1" type="ORF">KC573_03010</name>
</gene>
<accession>A0A955LWE8</accession>